<dbReference type="EMBL" id="SIRT01000003">
    <property type="protein sequence ID" value="TBN04704.1"/>
    <property type="molecule type" value="Genomic_DNA"/>
</dbReference>
<proteinExistence type="predicted"/>
<dbReference type="Proteomes" id="UP000291142">
    <property type="component" value="Unassembled WGS sequence"/>
</dbReference>
<dbReference type="Pfam" id="PF18935">
    <property type="entry name" value="DUF5683"/>
    <property type="match status" value="1"/>
</dbReference>
<evidence type="ECO:0000313" key="4">
    <source>
        <dbReference type="Proteomes" id="UP000291142"/>
    </source>
</evidence>
<comment type="caution">
    <text evidence="3">The sequence shown here is derived from an EMBL/GenBank/DDBJ whole genome shotgun (WGS) entry which is preliminary data.</text>
</comment>
<evidence type="ECO:0000256" key="1">
    <source>
        <dbReference type="SAM" id="Phobius"/>
    </source>
</evidence>
<dbReference type="InterPro" id="IPR043738">
    <property type="entry name" value="DUF5683"/>
</dbReference>
<name>A0A4V2JA79_9FLAO</name>
<organism evidence="3 4">
    <name type="scientific">Hyunsoonleella flava</name>
    <dbReference type="NCBI Taxonomy" id="2527939"/>
    <lineage>
        <taxon>Bacteria</taxon>
        <taxon>Pseudomonadati</taxon>
        <taxon>Bacteroidota</taxon>
        <taxon>Flavobacteriia</taxon>
        <taxon>Flavobacteriales</taxon>
        <taxon>Flavobacteriaceae</taxon>
    </lineage>
</organism>
<accession>A0A4V2JA79</accession>
<evidence type="ECO:0000259" key="2">
    <source>
        <dbReference type="Pfam" id="PF18935"/>
    </source>
</evidence>
<keyword evidence="1" id="KW-1133">Transmembrane helix</keyword>
<sequence length="205" mass="23457">MPNKLFLAGFITLFCCFISFSQEKDKPTQDSIPEAVVIKDTIVKTKPIDPLRPAKAAFLSAVLPGLGQAYNKKYWKIPIVYGALGTGMYFYLTNDKEYRRYRDAYRRRLAGFQDDEFYFDSQGNQLSSPRVTDDGLIRAQELFRRNKEVSLLVTIGLYALNIIDANVDAHLLQYNVDENLTLAPHYELNDMDMSSTVGLSLNWKF</sequence>
<protein>
    <recommendedName>
        <fullName evidence="2">DUF5683 domain-containing protein</fullName>
    </recommendedName>
</protein>
<dbReference type="AlphaFoldDB" id="A0A4V2JA79"/>
<gene>
    <name evidence="3" type="ORF">EYD45_05430</name>
</gene>
<keyword evidence="1" id="KW-0472">Membrane</keyword>
<evidence type="ECO:0000313" key="3">
    <source>
        <dbReference type="EMBL" id="TBN04704.1"/>
    </source>
</evidence>
<dbReference type="RefSeq" id="WP_130963368.1">
    <property type="nucleotide sequence ID" value="NZ_SIRT01000003.1"/>
</dbReference>
<keyword evidence="4" id="KW-1185">Reference proteome</keyword>
<reference evidence="3 4" key="1">
    <citation type="submission" date="2019-02" db="EMBL/GenBank/DDBJ databases">
        <title>Hyunsoonleella sp., isolated from marine sediment.</title>
        <authorList>
            <person name="Liu B.-T."/>
        </authorList>
    </citation>
    <scope>NUCLEOTIDE SEQUENCE [LARGE SCALE GENOMIC DNA]</scope>
    <source>
        <strain evidence="3 4">T58</strain>
    </source>
</reference>
<dbReference type="OrthoDB" id="9813910at2"/>
<feature type="transmembrane region" description="Helical" evidence="1">
    <location>
        <begin position="74"/>
        <end position="92"/>
    </location>
</feature>
<feature type="domain" description="DUF5683" evidence="2">
    <location>
        <begin position="50"/>
        <end position="205"/>
    </location>
</feature>
<keyword evidence="1" id="KW-0812">Transmembrane</keyword>